<sequence length="1644" mass="178674">MNWYRRALSGLLAGAMGVSLLGTAPVAAAAETRGAGTVQDAEGEITVTLRLDYPLTVSGWKARAPKVTLKRDGAALLQAGLEKAQTLPDGGKGSVEIALRTEGEEVRYVDMTFAGLSAREGENTYALSLEGTGFCPYTTPELTLDTHSKGVVLGTGDATFTLGDVTGDGLADQRDVARVRDALDTADAACDLNGDGVVDISDLATVTMAQDAQGTAQIFQTALIPANTLDLERIQEAVTAAAVVEGTVSDLFADNGQSVKLSPKGEENTITLPIPLTEEGVEMEEVAIVSSAAYPVETGVVVAETASGETLEIPFSQALPEGVYAITRTDDGRRTVTISLGNRVPVKKITIRVETKGDEPVVVEQIRFLQDIVPEEPAVHKPKVEQLRAEAGVESVTLRWKGVVNVTGYRVDYGTSPDALNQSVESGETTCVISKLEALKPYYFAVTPISDAGGSRWEGARSEVVTATPKVESRPDRPDRLQVEPGDSLLTVSWQPGKRTQYVRVEYRKKGEAAFQTLSGSFQNNSAVIGGLENGTEYEVRVYGVNELGQSPYSETVLGTPKAAEFETPDLPTANRLDNQSIIASADYPSGNTDWTVSKGTLPGSVYDGDYRTSWVASTYNRSRAFTFTFDQAYSMDYLIYVPDLGNEPSGQKRPYRNFFDKFNVSINGQAVPEDQVSFEKGENNTYFIVKFPRSDVKTITVEGSQWAGAGNISLSEIAFYQYDGLADEINALFANESHTELAQGVEEGTIEALRTRASRAEAYYVDRKILLDELDNAQQLLEGRRNELMVYSGLQSRSAGADQAAFGQSASALQPLGVSARSGAWITVYVQGIQPGESVKLVQWQQYSETNATRAEYALRNGRNQIWLQVIGNSGLGERGGSLYVEYAGSHGEDIQLQIRDVSENKNVISVIPMLDLSGADWYGHSEQERKEQLKPYVEALKTYVAGLSLSNDQAKKTSIRNVTEVGGPGMLLSLPATQVLAGLGGAQASVEVMTDKLYDALCAWEELLFLANKTQGIISADTSFADYQYPMSTRHNIRFSRMFSGAFMFAAGSYVGIEFSETSGMVTGAPLAETGTGANALFGWGIAHEIGHNMDKIGKAEITNNIYSLVAQTAEETGELTGRSRLEESGFYSDIFQKTALGKPGEAANVFVQLGMYWQLHLAYDEGGSVLEGSGPLDFYNRFFTLWKSDAEKNVPVNDRIARLASQVAGKDLSAFFQHWGMELSQETLAYLAAQGEPEEREIWYLSDESRRLRLDGAERAHVTPTLESTASGGKTVELTISVDDPAMVQGYEILRNGTPVAFLCADGTAVQTYTDQVGAANHMVFTYQVRAIDKLGYEAGVSEEQQVRISYEKTLSPELYEIRRDEMGRVHITAQEGLLSTAGLLLTGEAIPAEGNVQAWVTDDAGAQPLEGWTLARETSFQGGETFLCYFQKPGADADDTRIWIYDAAQIILTGIPEEMALEDIQLLDYPGDNIEFTLGASIGVLEKEFTYDTEEGKESIPAGTVIITGSYRGDPLYNKVRILGKFQERKPASDEAPVLREEILEGDALLFAEIPEDGAVSDISDGFFLFVPLDQDLFKAVNEDHGEKPSAGTAVLIELKAQLYRGEDIEGNGERMTSDTLFISVPRYDSMPAIRFTTEE</sequence>
<dbReference type="PROSITE" id="PS00018">
    <property type="entry name" value="EF_HAND_1"/>
    <property type="match status" value="1"/>
</dbReference>
<keyword evidence="1" id="KW-0677">Repeat</keyword>
<feature type="chain" id="PRO_5046343990" evidence="2">
    <location>
        <begin position="30"/>
        <end position="1644"/>
    </location>
</feature>
<protein>
    <submittedName>
        <fullName evidence="5">Fibronectin type III domain-containing protein</fullName>
    </submittedName>
</protein>
<accession>A0ABR7HT67</accession>
<evidence type="ECO:0000256" key="1">
    <source>
        <dbReference type="ARBA" id="ARBA00022737"/>
    </source>
</evidence>
<dbReference type="EMBL" id="JACOPR010000003">
    <property type="protein sequence ID" value="MBC5730714.1"/>
    <property type="molecule type" value="Genomic_DNA"/>
</dbReference>
<feature type="domain" description="Fibronectin type-III" evidence="3">
    <location>
        <begin position="378"/>
        <end position="472"/>
    </location>
</feature>
<dbReference type="InterPro" id="IPR013783">
    <property type="entry name" value="Ig-like_fold"/>
</dbReference>
<feature type="signal peptide" evidence="2">
    <location>
        <begin position="1"/>
        <end position="29"/>
    </location>
</feature>
<dbReference type="InterPro" id="IPR003961">
    <property type="entry name" value="FN3_dom"/>
</dbReference>
<name>A0ABR7HT67_9FIRM</name>
<dbReference type="SUPFAM" id="SSF63446">
    <property type="entry name" value="Type I dockerin domain"/>
    <property type="match status" value="1"/>
</dbReference>
<dbReference type="Proteomes" id="UP000660021">
    <property type="component" value="Unassembled WGS sequence"/>
</dbReference>
<organism evidence="5 6">
    <name type="scientific">Pseudoflavonifractor hominis</name>
    <dbReference type="NCBI Taxonomy" id="2763059"/>
    <lineage>
        <taxon>Bacteria</taxon>
        <taxon>Bacillati</taxon>
        <taxon>Bacillota</taxon>
        <taxon>Clostridia</taxon>
        <taxon>Eubacteriales</taxon>
        <taxon>Oscillospiraceae</taxon>
        <taxon>Pseudoflavonifractor</taxon>
    </lineage>
</organism>
<dbReference type="Gene3D" id="2.60.40.10">
    <property type="entry name" value="Immunoglobulins"/>
    <property type="match status" value="3"/>
</dbReference>
<evidence type="ECO:0000313" key="5">
    <source>
        <dbReference type="EMBL" id="MBC5730714.1"/>
    </source>
</evidence>
<keyword evidence="2" id="KW-0732">Signal</keyword>
<gene>
    <name evidence="5" type="ORF">H8S34_07680</name>
</gene>
<evidence type="ECO:0000256" key="2">
    <source>
        <dbReference type="SAM" id="SignalP"/>
    </source>
</evidence>
<evidence type="ECO:0000259" key="4">
    <source>
        <dbReference type="PROSITE" id="PS51723"/>
    </source>
</evidence>
<dbReference type="SUPFAM" id="SSF49265">
    <property type="entry name" value="Fibronectin type III"/>
    <property type="match status" value="1"/>
</dbReference>
<dbReference type="Pfam" id="PF00041">
    <property type="entry name" value="fn3"/>
    <property type="match status" value="1"/>
</dbReference>
<dbReference type="PROSITE" id="PS50853">
    <property type="entry name" value="FN3"/>
    <property type="match status" value="2"/>
</dbReference>
<comment type="caution">
    <text evidence="5">The sequence shown here is derived from an EMBL/GenBank/DDBJ whole genome shotgun (WGS) entry which is preliminary data.</text>
</comment>
<keyword evidence="6" id="KW-1185">Reference proteome</keyword>
<dbReference type="InterPro" id="IPR036439">
    <property type="entry name" value="Dockerin_dom_sf"/>
</dbReference>
<dbReference type="PROSITE" id="PS51723">
    <property type="entry name" value="PEPTIDASE_M60"/>
    <property type="match status" value="1"/>
</dbReference>
<dbReference type="RefSeq" id="WP_186963557.1">
    <property type="nucleotide sequence ID" value="NZ_JACOPR010000003.1"/>
</dbReference>
<proteinExistence type="predicted"/>
<dbReference type="Gene3D" id="1.10.390.30">
    <property type="entry name" value="Peptidase M60, enhancin-like domain 3"/>
    <property type="match status" value="1"/>
</dbReference>
<dbReference type="Pfam" id="PF13402">
    <property type="entry name" value="Peptidase_M60"/>
    <property type="match status" value="1"/>
</dbReference>
<dbReference type="SMART" id="SM00060">
    <property type="entry name" value="FN3"/>
    <property type="match status" value="2"/>
</dbReference>
<dbReference type="InterPro" id="IPR042279">
    <property type="entry name" value="Pep_M60_3"/>
</dbReference>
<dbReference type="CDD" id="cd14256">
    <property type="entry name" value="Dockerin_I"/>
    <property type="match status" value="1"/>
</dbReference>
<reference evidence="5 6" key="1">
    <citation type="submission" date="2020-08" db="EMBL/GenBank/DDBJ databases">
        <title>Genome public.</title>
        <authorList>
            <person name="Liu C."/>
            <person name="Sun Q."/>
        </authorList>
    </citation>
    <scope>NUCLEOTIDE SEQUENCE [LARGE SCALE GENOMIC DNA]</scope>
    <source>
        <strain evidence="5 6">New-38</strain>
    </source>
</reference>
<dbReference type="SMART" id="SM01276">
    <property type="entry name" value="M60-like"/>
    <property type="match status" value="1"/>
</dbReference>
<dbReference type="Gene3D" id="1.10.1330.10">
    <property type="entry name" value="Dockerin domain"/>
    <property type="match status" value="1"/>
</dbReference>
<feature type="domain" description="Peptidase M60" evidence="4">
    <location>
        <begin position="812"/>
        <end position="1167"/>
    </location>
</feature>
<dbReference type="PANTHER" id="PTHR46708:SF2">
    <property type="entry name" value="FIBRONECTIN TYPE-III DOMAIN-CONTAINING PROTEIN"/>
    <property type="match status" value="1"/>
</dbReference>
<dbReference type="InterPro" id="IPR050991">
    <property type="entry name" value="ECM_Regulatory_Proteins"/>
</dbReference>
<dbReference type="InterPro" id="IPR031161">
    <property type="entry name" value="Peptidase_M60_dom"/>
</dbReference>
<evidence type="ECO:0000259" key="3">
    <source>
        <dbReference type="PROSITE" id="PS50853"/>
    </source>
</evidence>
<dbReference type="CDD" id="cd00063">
    <property type="entry name" value="FN3"/>
    <property type="match status" value="1"/>
</dbReference>
<dbReference type="InterPro" id="IPR036116">
    <property type="entry name" value="FN3_sf"/>
</dbReference>
<evidence type="ECO:0000313" key="6">
    <source>
        <dbReference type="Proteomes" id="UP000660021"/>
    </source>
</evidence>
<dbReference type="InterPro" id="IPR018247">
    <property type="entry name" value="EF_Hand_1_Ca_BS"/>
</dbReference>
<dbReference type="PANTHER" id="PTHR46708">
    <property type="entry name" value="TENASCIN"/>
    <property type="match status" value="1"/>
</dbReference>
<feature type="domain" description="Fibronectin type-III" evidence="3">
    <location>
        <begin position="474"/>
        <end position="564"/>
    </location>
</feature>